<organism evidence="1">
    <name type="scientific">Lepeophtheirus salmonis</name>
    <name type="common">Salmon louse</name>
    <name type="synonym">Caligus salmonis</name>
    <dbReference type="NCBI Taxonomy" id="72036"/>
    <lineage>
        <taxon>Eukaryota</taxon>
        <taxon>Metazoa</taxon>
        <taxon>Ecdysozoa</taxon>
        <taxon>Arthropoda</taxon>
        <taxon>Crustacea</taxon>
        <taxon>Multicrustacea</taxon>
        <taxon>Hexanauplia</taxon>
        <taxon>Copepoda</taxon>
        <taxon>Siphonostomatoida</taxon>
        <taxon>Caligidae</taxon>
        <taxon>Lepeophtheirus</taxon>
    </lineage>
</organism>
<accession>A0A0K2U7H4</accession>
<reference evidence="1" key="1">
    <citation type="submission" date="2014-05" db="EMBL/GenBank/DDBJ databases">
        <authorList>
            <person name="Chronopoulou M."/>
        </authorList>
    </citation>
    <scope>NUCLEOTIDE SEQUENCE</scope>
    <source>
        <tissue evidence="1">Whole organism</tissue>
    </source>
</reference>
<sequence>MRAHTIYLGVSHYYLESYQKVGLRLHLWGACRGKKG</sequence>
<proteinExistence type="predicted"/>
<protein>
    <submittedName>
        <fullName evidence="1">Uncharacterized protein</fullName>
    </submittedName>
</protein>
<name>A0A0K2U7H4_LEPSM</name>
<dbReference type="AlphaFoldDB" id="A0A0K2U7H4"/>
<dbReference type="EMBL" id="HACA01016868">
    <property type="protein sequence ID" value="CDW34229.1"/>
    <property type="molecule type" value="Transcribed_RNA"/>
</dbReference>
<evidence type="ECO:0000313" key="1">
    <source>
        <dbReference type="EMBL" id="CDW34229.1"/>
    </source>
</evidence>